<evidence type="ECO:0000313" key="4">
    <source>
        <dbReference type="Proteomes" id="UP000026941"/>
    </source>
</evidence>
<dbReference type="EMBL" id="BAYX01000029">
    <property type="protein sequence ID" value="GAJ97006.1"/>
    <property type="molecule type" value="Genomic_DNA"/>
</dbReference>
<comment type="caution">
    <text evidence="3">The sequence shown here is derived from an EMBL/GenBank/DDBJ whole genome shotgun (WGS) entry which is preliminary data.</text>
</comment>
<evidence type="ECO:0000256" key="1">
    <source>
        <dbReference type="ARBA" id="ARBA00023002"/>
    </source>
</evidence>
<feature type="domain" description="Acyl-CoA dehydrogenase C-terminal" evidence="2">
    <location>
        <begin position="247"/>
        <end position="376"/>
    </location>
</feature>
<dbReference type="SUPFAM" id="SSF47203">
    <property type="entry name" value="Acyl-CoA dehydrogenase C-terminal domain-like"/>
    <property type="match status" value="1"/>
</dbReference>
<gene>
    <name evidence="3" type="ORF">RRH01S_29_00330</name>
</gene>
<dbReference type="AlphaFoldDB" id="A0AA87Q7E6"/>
<proteinExistence type="predicted"/>
<dbReference type="GO" id="GO:0050660">
    <property type="term" value="F:flavin adenine dinucleotide binding"/>
    <property type="evidence" value="ECO:0007669"/>
    <property type="project" value="InterPro"/>
</dbReference>
<dbReference type="Gene3D" id="2.40.110.10">
    <property type="entry name" value="Butyryl-CoA Dehydrogenase, subunit A, domain 2"/>
    <property type="match status" value="1"/>
</dbReference>
<dbReference type="Proteomes" id="UP000026941">
    <property type="component" value="Unassembled WGS sequence"/>
</dbReference>
<dbReference type="InterPro" id="IPR009100">
    <property type="entry name" value="AcylCoA_DH/oxidase_NM_dom_sf"/>
</dbReference>
<keyword evidence="1" id="KW-0560">Oxidoreductase</keyword>
<accession>A0AA87Q7E6</accession>
<dbReference type="SUPFAM" id="SSF56645">
    <property type="entry name" value="Acyl-CoA dehydrogenase NM domain-like"/>
    <property type="match status" value="1"/>
</dbReference>
<dbReference type="Gene3D" id="1.10.540.10">
    <property type="entry name" value="Acyl-CoA dehydrogenase/oxidase, N-terminal domain"/>
    <property type="match status" value="1"/>
</dbReference>
<sequence length="401" mass="43430">MRHEGGKLMAQNVADRISEVGPELAELAWENERLGKLSDRSVKIIHSAGVMRILQPSEHGGLGGTPADFVEAVMAMARYDGSAGWVCGVVGVHPWEVALFDATLGQDIWGENQDTWIASPYTPTGIAEPVEGGYKLTGRWQFSSGTDHSDWVFLGALLGNGKGGPAMPPRAMHLILPRADYDIVDDSWDVIGLLGTGSKDVIVNGAFVPTYRSIFHEDVASGAAAEKSALSNPIYKLPFSVIFPVGITGAIIGMAEGALAAHGAYQRDRVSAAGVKLRDDPYSAYFTGEAASEIHASRVQLLSGINWAYDQVMAGKEITFEDRSRIRRNQIRCAWRAVAAIDAIYARSGGNASRRTNPIQRFWRDAHVGLNHFIHVPGPTYHANALTQYGLEPPEPLRMGI</sequence>
<dbReference type="Pfam" id="PF08028">
    <property type="entry name" value="Acyl-CoA_dh_2"/>
    <property type="match status" value="1"/>
</dbReference>
<dbReference type="GO" id="GO:0016627">
    <property type="term" value="F:oxidoreductase activity, acting on the CH-CH group of donors"/>
    <property type="evidence" value="ECO:0007669"/>
    <property type="project" value="InterPro"/>
</dbReference>
<dbReference type="Gene3D" id="1.20.140.10">
    <property type="entry name" value="Butyryl-CoA Dehydrogenase, subunit A, domain 3"/>
    <property type="match status" value="1"/>
</dbReference>
<dbReference type="InterPro" id="IPR013107">
    <property type="entry name" value="Acyl-CoA_DH_C"/>
</dbReference>
<dbReference type="InterPro" id="IPR037069">
    <property type="entry name" value="AcylCoA_DH/ox_N_sf"/>
</dbReference>
<dbReference type="PIRSF" id="PIRSF016578">
    <property type="entry name" value="HsaA"/>
    <property type="match status" value="1"/>
</dbReference>
<organism evidence="3 4">
    <name type="scientific">Rhizobium rhizogenes NBRC 13257</name>
    <dbReference type="NCBI Taxonomy" id="1220581"/>
    <lineage>
        <taxon>Bacteria</taxon>
        <taxon>Pseudomonadati</taxon>
        <taxon>Pseudomonadota</taxon>
        <taxon>Alphaproteobacteria</taxon>
        <taxon>Hyphomicrobiales</taxon>
        <taxon>Rhizobiaceae</taxon>
        <taxon>Rhizobium/Agrobacterium group</taxon>
        <taxon>Rhizobium</taxon>
    </lineage>
</organism>
<name>A0AA87Q7E6_RHIRH</name>
<evidence type="ECO:0000313" key="3">
    <source>
        <dbReference type="EMBL" id="GAJ97006.1"/>
    </source>
</evidence>
<protein>
    <submittedName>
        <fullName evidence="3">Hydroxylase</fullName>
    </submittedName>
</protein>
<reference evidence="3 4" key="1">
    <citation type="submission" date="2014-05" db="EMBL/GenBank/DDBJ databases">
        <title>Whole genome shotgun sequence of Rhizobium rhizogenes NBRC 13257.</title>
        <authorList>
            <person name="Katano-Makiyama Y."/>
            <person name="Hosoyama A."/>
            <person name="Hashimoto M."/>
            <person name="Hosoyama Y."/>
            <person name="Noguchi M."/>
            <person name="Tsuchikane K."/>
            <person name="Kimura A."/>
            <person name="Ohji S."/>
            <person name="Ichikawa N."/>
            <person name="Yamazoe A."/>
            <person name="Fujita N."/>
        </authorList>
    </citation>
    <scope>NUCLEOTIDE SEQUENCE [LARGE SCALE GENOMIC DNA]</scope>
    <source>
        <strain evidence="3 4">NBRC 13257</strain>
    </source>
</reference>
<dbReference type="InterPro" id="IPR036250">
    <property type="entry name" value="AcylCo_DH-like_C"/>
</dbReference>
<evidence type="ECO:0000259" key="2">
    <source>
        <dbReference type="Pfam" id="PF08028"/>
    </source>
</evidence>
<dbReference type="InterPro" id="IPR046373">
    <property type="entry name" value="Acyl-CoA_Oxase/DH_mid-dom_sf"/>
</dbReference>